<feature type="domain" description="Sulfatase N-terminal" evidence="5">
    <location>
        <begin position="48"/>
        <end position="463"/>
    </location>
</feature>
<evidence type="ECO:0000256" key="2">
    <source>
        <dbReference type="ARBA" id="ARBA00022723"/>
    </source>
</evidence>
<evidence type="ECO:0000256" key="3">
    <source>
        <dbReference type="ARBA" id="ARBA00022801"/>
    </source>
</evidence>
<gene>
    <name evidence="6" type="ORF">E8A74_04460</name>
</gene>
<organism evidence="6 7">
    <name type="scientific">Polyangium fumosum</name>
    <dbReference type="NCBI Taxonomy" id="889272"/>
    <lineage>
        <taxon>Bacteria</taxon>
        <taxon>Pseudomonadati</taxon>
        <taxon>Myxococcota</taxon>
        <taxon>Polyangia</taxon>
        <taxon>Polyangiales</taxon>
        <taxon>Polyangiaceae</taxon>
        <taxon>Polyangium</taxon>
    </lineage>
</organism>
<keyword evidence="3" id="KW-0378">Hydrolase</keyword>
<dbReference type="GO" id="GO:0016787">
    <property type="term" value="F:hydrolase activity"/>
    <property type="evidence" value="ECO:0007669"/>
    <property type="project" value="UniProtKB-KW"/>
</dbReference>
<dbReference type="SUPFAM" id="SSF53649">
    <property type="entry name" value="Alkaline phosphatase-like"/>
    <property type="match status" value="1"/>
</dbReference>
<reference evidence="6 7" key="1">
    <citation type="submission" date="2019-04" db="EMBL/GenBank/DDBJ databases">
        <authorList>
            <person name="Li Y."/>
            <person name="Wang J."/>
        </authorList>
    </citation>
    <scope>NUCLEOTIDE SEQUENCE [LARGE SCALE GENOMIC DNA]</scope>
    <source>
        <strain evidence="6 7">DSM 14668</strain>
    </source>
</reference>
<comment type="similarity">
    <text evidence="1">Belongs to the sulfatase family.</text>
</comment>
<dbReference type="OrthoDB" id="5500422at2"/>
<evidence type="ECO:0000313" key="6">
    <source>
        <dbReference type="EMBL" id="TKD12357.1"/>
    </source>
</evidence>
<dbReference type="RefSeq" id="WP_136927656.1">
    <property type="nucleotide sequence ID" value="NZ_SSMQ01000003.1"/>
</dbReference>
<keyword evidence="7" id="KW-1185">Reference proteome</keyword>
<protein>
    <submittedName>
        <fullName evidence="6">Arylsulfatase</fullName>
    </submittedName>
</protein>
<dbReference type="InterPro" id="IPR017850">
    <property type="entry name" value="Alkaline_phosphatase_core_sf"/>
</dbReference>
<evidence type="ECO:0000256" key="4">
    <source>
        <dbReference type="ARBA" id="ARBA00022837"/>
    </source>
</evidence>
<dbReference type="Pfam" id="PF00884">
    <property type="entry name" value="Sulfatase"/>
    <property type="match status" value="1"/>
</dbReference>
<keyword evidence="2" id="KW-0479">Metal-binding</keyword>
<dbReference type="Gene3D" id="3.30.1120.10">
    <property type="match status" value="1"/>
</dbReference>
<evidence type="ECO:0000313" key="7">
    <source>
        <dbReference type="Proteomes" id="UP000309215"/>
    </source>
</evidence>
<dbReference type="InterPro" id="IPR000917">
    <property type="entry name" value="Sulfatase_N"/>
</dbReference>
<evidence type="ECO:0000256" key="1">
    <source>
        <dbReference type="ARBA" id="ARBA00008779"/>
    </source>
</evidence>
<evidence type="ECO:0000259" key="5">
    <source>
        <dbReference type="Pfam" id="PF00884"/>
    </source>
</evidence>
<dbReference type="GO" id="GO:0046872">
    <property type="term" value="F:metal ion binding"/>
    <property type="evidence" value="ECO:0007669"/>
    <property type="project" value="UniProtKB-KW"/>
</dbReference>
<dbReference type="CDD" id="cd16025">
    <property type="entry name" value="PAS_like"/>
    <property type="match status" value="1"/>
</dbReference>
<sequence length="804" mass="89322">MPLDRDLPKREILPIPDRAYAGPVVYNAADPAAVFPPILPIRPPEGAPNVLIFLIDDVGFGASSTFGGLIDTPRADELAASGLKFNRFHTAALCSPTRAALLTGRNPHSVGMGCITEMATSAPGSTSIIPNSAASIAKILRYNGYSTAQFGKCHEVPTWETGTTGPFDHWPTYMGFEKFYGFVAGETNQYYPTLYDGTTYIEMPERGNYHLTTDLADQAIKWIETQKSLAPDKPFFMYFAPGATHAPHQVPAEWSDQFKGKFDEGWDAVRLAIFKEQKRIGVIPKNAELTPPNAGVPAWDEMPADIKEALKREMEIYAGFLKHTDHQIGRVIDTLKELGIFENTLILYILGDNGASAEGTFLGTFNEMMGFNGVELPEQEQIKLINDNIDKFGTKEAYNHYAVGWAQAMCTPYQWTKQVASHFGGTRNGMIVHWPAGIHEKGGLRSQFTYVTDVLPTILEAIGLPEPLSVDGVLQKPIEGTSFLYTFNDADASERHKTQYFEVFGNRGIYHEGWTAVTLHAKPWDFYNLPDYAKDVWELYFTYNDRKDTIDLAEDWTQARNLAAEMPEKLEELKNLFQINAARYNVFPLDDRKIERMPSGPADQEANSHRQRYVDGSFVADPCVINTFNRSFMITAKVELPYDLTTGTSKMNGVILARGNDFGGYGLYFKDGVLTFVYNYMGIEIQYVRADSAFPLAKGTHVLRMAFEYTGKEAGEGGDVTLSVQDPDGSFTPIGTGKIELTNPVLFNVDAFLMVGKKTGGPLCPEFQGDNRFNGTVYWAEIEVTGPPALVSPEHRVHALMAVQ</sequence>
<proteinExistence type="inferred from homology"/>
<dbReference type="Gene3D" id="3.40.720.10">
    <property type="entry name" value="Alkaline Phosphatase, subunit A"/>
    <property type="match status" value="1"/>
</dbReference>
<dbReference type="AlphaFoldDB" id="A0A4U1JKH8"/>
<comment type="caution">
    <text evidence="6">The sequence shown here is derived from an EMBL/GenBank/DDBJ whole genome shotgun (WGS) entry which is preliminary data.</text>
</comment>
<dbReference type="PANTHER" id="PTHR42693:SF43">
    <property type="entry name" value="BLL2667 PROTEIN"/>
    <property type="match status" value="1"/>
</dbReference>
<dbReference type="EMBL" id="SSMQ01000003">
    <property type="protein sequence ID" value="TKD12357.1"/>
    <property type="molecule type" value="Genomic_DNA"/>
</dbReference>
<dbReference type="Proteomes" id="UP000309215">
    <property type="component" value="Unassembled WGS sequence"/>
</dbReference>
<dbReference type="PROSITE" id="PS00523">
    <property type="entry name" value="SULFATASE_1"/>
    <property type="match status" value="1"/>
</dbReference>
<name>A0A4U1JKH8_9BACT</name>
<accession>A0A4U1JKH8</accession>
<dbReference type="InterPro" id="IPR024607">
    <property type="entry name" value="Sulfatase_CS"/>
</dbReference>
<dbReference type="InterPro" id="IPR050738">
    <property type="entry name" value="Sulfatase"/>
</dbReference>
<dbReference type="PANTHER" id="PTHR42693">
    <property type="entry name" value="ARYLSULFATASE FAMILY MEMBER"/>
    <property type="match status" value="1"/>
</dbReference>
<keyword evidence="4" id="KW-0106">Calcium</keyword>